<dbReference type="Gene3D" id="2.40.30.10">
    <property type="entry name" value="Translation factors"/>
    <property type="match status" value="1"/>
</dbReference>
<keyword evidence="5 10" id="KW-0560">Oxidoreductase</keyword>
<dbReference type="PANTHER" id="PTHR47354">
    <property type="entry name" value="NADH OXIDOREDUCTASE HCR"/>
    <property type="match status" value="1"/>
</dbReference>
<reference evidence="10 11" key="1">
    <citation type="submission" date="2023-08" db="EMBL/GenBank/DDBJ databases">
        <authorList>
            <person name="Folkvardsen B D."/>
            <person name="Norman A."/>
        </authorList>
    </citation>
    <scope>NUCLEOTIDE SEQUENCE [LARGE SCALE GENOMIC DNA]</scope>
    <source>
        <strain evidence="10 11">Mu0053</strain>
    </source>
</reference>
<organism evidence="10 11">
    <name type="scientific">[Mycobacterium] burgundiense</name>
    <dbReference type="NCBI Taxonomy" id="3064286"/>
    <lineage>
        <taxon>Bacteria</taxon>
        <taxon>Bacillati</taxon>
        <taxon>Actinomycetota</taxon>
        <taxon>Actinomycetes</taxon>
        <taxon>Mycobacteriales</taxon>
        <taxon>Mycobacteriaceae</taxon>
        <taxon>Mycolicibacterium</taxon>
    </lineage>
</organism>
<dbReference type="CDD" id="cd00207">
    <property type="entry name" value="fer2"/>
    <property type="match status" value="1"/>
</dbReference>
<evidence type="ECO:0000256" key="7">
    <source>
        <dbReference type="ARBA" id="ARBA00023014"/>
    </source>
</evidence>
<dbReference type="InterPro" id="IPR036010">
    <property type="entry name" value="2Fe-2S_ferredoxin-like_sf"/>
</dbReference>
<feature type="domain" description="FAD-binding FR-type" evidence="9">
    <location>
        <begin position="7"/>
        <end position="109"/>
    </location>
</feature>
<evidence type="ECO:0000256" key="4">
    <source>
        <dbReference type="ARBA" id="ARBA00022723"/>
    </source>
</evidence>
<dbReference type="EMBL" id="OY726397">
    <property type="protein sequence ID" value="CAJ1500614.1"/>
    <property type="molecule type" value="Genomic_DNA"/>
</dbReference>
<dbReference type="PROSITE" id="PS51384">
    <property type="entry name" value="FAD_FR"/>
    <property type="match status" value="1"/>
</dbReference>
<dbReference type="InterPro" id="IPR006058">
    <property type="entry name" value="2Fe2S_fd_BS"/>
</dbReference>
<dbReference type="Proteomes" id="UP001190465">
    <property type="component" value="Chromosome"/>
</dbReference>
<dbReference type="InterPro" id="IPR017938">
    <property type="entry name" value="Riboflavin_synthase-like_b-brl"/>
</dbReference>
<protein>
    <submittedName>
        <fullName evidence="10">PDR/VanB family oxidoreductase</fullName>
        <ecNumber evidence="10">1.-.-.-</ecNumber>
    </submittedName>
</protein>
<dbReference type="PROSITE" id="PS00197">
    <property type="entry name" value="2FE2S_FER_1"/>
    <property type="match status" value="1"/>
</dbReference>
<accession>A0ABM9LKF0</accession>
<evidence type="ECO:0000259" key="9">
    <source>
        <dbReference type="PROSITE" id="PS51384"/>
    </source>
</evidence>
<comment type="cofactor">
    <cofactor evidence="1">
        <name>FAD</name>
        <dbReference type="ChEBI" id="CHEBI:57692"/>
    </cofactor>
</comment>
<dbReference type="GO" id="GO:0016491">
    <property type="term" value="F:oxidoreductase activity"/>
    <property type="evidence" value="ECO:0007669"/>
    <property type="project" value="UniProtKB-KW"/>
</dbReference>
<dbReference type="Gene3D" id="3.10.20.30">
    <property type="match status" value="1"/>
</dbReference>
<dbReference type="PANTHER" id="PTHR47354:SF1">
    <property type="entry name" value="CARNITINE MONOOXYGENASE REDUCTASE SUBUNIT"/>
    <property type="match status" value="1"/>
</dbReference>
<dbReference type="RefSeq" id="WP_308481925.1">
    <property type="nucleotide sequence ID" value="NZ_OY726397.1"/>
</dbReference>
<dbReference type="SUPFAM" id="SSF63380">
    <property type="entry name" value="Riboflavin synthase domain-like"/>
    <property type="match status" value="1"/>
</dbReference>
<keyword evidence="11" id="KW-1185">Reference proteome</keyword>
<dbReference type="EC" id="1.-.-.-" evidence="10"/>
<dbReference type="Pfam" id="PF00111">
    <property type="entry name" value="Fer2"/>
    <property type="match status" value="1"/>
</dbReference>
<dbReference type="InterPro" id="IPR039261">
    <property type="entry name" value="FNR_nucleotide-bd"/>
</dbReference>
<dbReference type="InterPro" id="IPR050415">
    <property type="entry name" value="MRET"/>
</dbReference>
<dbReference type="InterPro" id="IPR012675">
    <property type="entry name" value="Beta-grasp_dom_sf"/>
</dbReference>
<evidence type="ECO:0000256" key="5">
    <source>
        <dbReference type="ARBA" id="ARBA00023002"/>
    </source>
</evidence>
<dbReference type="PROSITE" id="PS51085">
    <property type="entry name" value="2FE2S_FER_2"/>
    <property type="match status" value="1"/>
</dbReference>
<evidence type="ECO:0000313" key="11">
    <source>
        <dbReference type="Proteomes" id="UP001190465"/>
    </source>
</evidence>
<dbReference type="SUPFAM" id="SSF54292">
    <property type="entry name" value="2Fe-2S ferredoxin-like"/>
    <property type="match status" value="1"/>
</dbReference>
<gene>
    <name evidence="10" type="ORF">MU0053_001716</name>
</gene>
<keyword evidence="2" id="KW-0285">Flavoprotein</keyword>
<evidence type="ECO:0000256" key="3">
    <source>
        <dbReference type="ARBA" id="ARBA00022714"/>
    </source>
</evidence>
<evidence type="ECO:0000256" key="6">
    <source>
        <dbReference type="ARBA" id="ARBA00023004"/>
    </source>
</evidence>
<keyword evidence="3" id="KW-0001">2Fe-2S</keyword>
<dbReference type="PRINTS" id="PR00409">
    <property type="entry name" value="PHDIOXRDTASE"/>
</dbReference>
<feature type="domain" description="2Fe-2S ferredoxin-type" evidence="8">
    <location>
        <begin position="238"/>
        <end position="325"/>
    </location>
</feature>
<sequence length="325" mass="35081">MLVNSEISSLRLTLVEKTQLTDDVAMLGLAAADGSELPNWEPGAHIELHLHSGMRRQYSLCGDLRSRDTYTVCVLRQPDGRGGSAEIHDRLSVGDEIDSSRPRNHFPLVPASEYVLVAGGIGITPIKAMIDQLQARGTLWRLIYGGRSLSSMAFAAELGTSYPEQVTVLPEDEHGLPDLRRIVATMTPDSRLYCCGPAPMLAAVSQECVAAGVSNRLHLERFGAASDAELAAEGDEDSPFTVVLERSGIAVTVPADQSILEAVRAAGTEIVSSCEEGYCGTCETRVLHGQPDHRGYLMTPKEHDQEGTMLICVGRARTTKLVLDL</sequence>
<evidence type="ECO:0000256" key="1">
    <source>
        <dbReference type="ARBA" id="ARBA00001974"/>
    </source>
</evidence>
<proteinExistence type="predicted"/>
<keyword evidence="7" id="KW-0411">Iron-sulfur</keyword>
<dbReference type="CDD" id="cd06185">
    <property type="entry name" value="PDR_like"/>
    <property type="match status" value="1"/>
</dbReference>
<evidence type="ECO:0000256" key="2">
    <source>
        <dbReference type="ARBA" id="ARBA00022630"/>
    </source>
</evidence>
<dbReference type="InterPro" id="IPR001433">
    <property type="entry name" value="OxRdtase_FAD/NAD-bd"/>
</dbReference>
<keyword evidence="6" id="KW-0408">Iron</keyword>
<dbReference type="InterPro" id="IPR017927">
    <property type="entry name" value="FAD-bd_FR_type"/>
</dbReference>
<dbReference type="InterPro" id="IPR001041">
    <property type="entry name" value="2Fe-2S_ferredoxin-type"/>
</dbReference>
<dbReference type="Pfam" id="PF00175">
    <property type="entry name" value="NAD_binding_1"/>
    <property type="match status" value="1"/>
</dbReference>
<name>A0ABM9LKF0_9MYCO</name>
<evidence type="ECO:0000313" key="10">
    <source>
        <dbReference type="EMBL" id="CAJ1500614.1"/>
    </source>
</evidence>
<keyword evidence="4" id="KW-0479">Metal-binding</keyword>
<dbReference type="Gene3D" id="3.40.50.80">
    <property type="entry name" value="Nucleotide-binding domain of ferredoxin-NADP reductase (FNR) module"/>
    <property type="match status" value="1"/>
</dbReference>
<dbReference type="SUPFAM" id="SSF52343">
    <property type="entry name" value="Ferredoxin reductase-like, C-terminal NADP-linked domain"/>
    <property type="match status" value="1"/>
</dbReference>
<evidence type="ECO:0000259" key="8">
    <source>
        <dbReference type="PROSITE" id="PS51085"/>
    </source>
</evidence>